<dbReference type="OrthoDB" id="8595007at2"/>
<dbReference type="AlphaFoldDB" id="E0NT23"/>
<keyword evidence="4" id="KW-1185">Reference proteome</keyword>
<keyword evidence="1" id="KW-0732">Signal</keyword>
<feature type="signal peptide" evidence="1">
    <location>
        <begin position="1"/>
        <end position="27"/>
    </location>
</feature>
<evidence type="ECO:0000259" key="2">
    <source>
        <dbReference type="Pfam" id="PF01841"/>
    </source>
</evidence>
<evidence type="ECO:0000313" key="4">
    <source>
        <dbReference type="Proteomes" id="UP000004394"/>
    </source>
</evidence>
<dbReference type="Pfam" id="PF01841">
    <property type="entry name" value="Transglut_core"/>
    <property type="match status" value="1"/>
</dbReference>
<dbReference type="InterPro" id="IPR038765">
    <property type="entry name" value="Papain-like_cys_pep_sf"/>
</dbReference>
<accession>E0NT23</accession>
<proteinExistence type="predicted"/>
<dbReference type="BioCyc" id="PMAR862515-HMP:GMOO-1272-MONOMER"/>
<sequence length="611" mass="70583">MMKHLIKIFSLTGLVLICPFTMLTASADDEDDVEISEATDEYVFSMKDGHPIVKNKETVEYRALTDRPVTIYPGALYGEFISLDNSYGKGRAQYRIVTPENVFYDDTKVCYYSVYLARKNKTEEVRFQRTFKDVRYFTRVMLAEPYRVRRKTVVFRIPQTMSRFRLHERNFTPHIQISRRAEGSDSVFTYTITDLDRTHSDASQPTSERIYPHILITGSFDDYKDMYRWSNSLTRCDRSIPEQDAILKEINAGCKTDLDRIRATYEWVQKNIRYVAFEAGITGHQPDRPAEVVRKRYGDCKGMSLLLATLLQAQHFDARLVDIGTDDVAFNMSDIPTLAATNHMICALFHGGKTYWLDATCRYIPVGYVPGAIQGRQAVVEDGENCKLMTLPTLDAHTSTDSLTYHYRLAPAGNGEFMLKGTVTDAWCGDMKEWYMRTHEKAETKDKAVMLANTMNNDDHTLNITHARWTCDDRKTRWASAEAEVENRVSVQQLDGDVYIEMNPHNELFSNRIDTTRRVNDYMLPVRCNIIREVTLTVPASYKVQCPKNFRLQLPQGIFSCTFTHKNGKITFRRVMQITDRLIPRSKMVAWNDALHRWNDACNEQIILTKK</sequence>
<dbReference type="eggNOG" id="COG1305">
    <property type="taxonomic scope" value="Bacteria"/>
</dbReference>
<comment type="caution">
    <text evidence="3">The sequence shown here is derived from an EMBL/GenBank/DDBJ whole genome shotgun (WGS) entry which is preliminary data.</text>
</comment>
<dbReference type="Gene3D" id="3.10.620.30">
    <property type="match status" value="1"/>
</dbReference>
<evidence type="ECO:0000256" key="1">
    <source>
        <dbReference type="SAM" id="SignalP"/>
    </source>
</evidence>
<gene>
    <name evidence="3" type="ORF">HMPREF0658_1250</name>
</gene>
<dbReference type="EMBL" id="AEEI01000043">
    <property type="protein sequence ID" value="EFM01762.1"/>
    <property type="molecule type" value="Genomic_DNA"/>
</dbReference>
<reference evidence="3" key="1">
    <citation type="submission" date="2010-07" db="EMBL/GenBank/DDBJ databases">
        <authorList>
            <person name="Muzny D."/>
            <person name="Qin X."/>
            <person name="Deng J."/>
            <person name="Jiang H."/>
            <person name="Liu Y."/>
            <person name="Qu J."/>
            <person name="Song X.-Z."/>
            <person name="Zhang L."/>
            <person name="Thornton R."/>
            <person name="Coyle M."/>
            <person name="Francisco L."/>
            <person name="Jackson L."/>
            <person name="Javaid M."/>
            <person name="Korchina V."/>
            <person name="Kovar C."/>
            <person name="Mata R."/>
            <person name="Mathew T."/>
            <person name="Ngo R."/>
            <person name="Nguyen L."/>
            <person name="Nguyen N."/>
            <person name="Okwuonu G."/>
            <person name="Ongeri F."/>
            <person name="Pham C."/>
            <person name="Simmons D."/>
            <person name="Wilczek-Boney K."/>
            <person name="Hale W."/>
            <person name="Jakkamsetti A."/>
            <person name="Pham P."/>
            <person name="Ruth R."/>
            <person name="San Lucas F."/>
            <person name="Warren J."/>
            <person name="Zhang J."/>
            <person name="Zhao Z."/>
            <person name="Zhou C."/>
            <person name="Zhu D."/>
            <person name="Lee S."/>
            <person name="Bess C."/>
            <person name="Blankenburg K."/>
            <person name="Forbes L."/>
            <person name="Fu Q."/>
            <person name="Gubbala S."/>
            <person name="Hirani K."/>
            <person name="Jayaseelan J.C."/>
            <person name="Lara F."/>
            <person name="Munidasa M."/>
            <person name="Palculict T."/>
            <person name="Patil S."/>
            <person name="Pu L.-L."/>
            <person name="Saada N."/>
            <person name="Tang L."/>
            <person name="Weissenberger G."/>
            <person name="Zhu Y."/>
            <person name="Hemphill L."/>
            <person name="Shang Y."/>
            <person name="Youmans B."/>
            <person name="Ayvaz T."/>
            <person name="Ross M."/>
            <person name="Santibanez J."/>
            <person name="Aqrawi P."/>
            <person name="Gross S."/>
            <person name="Joshi V."/>
            <person name="Fowler G."/>
            <person name="Nazareth L."/>
            <person name="Reid J."/>
            <person name="Worley K."/>
            <person name="Petrosino J."/>
            <person name="Highlander S."/>
            <person name="Gibbs R."/>
        </authorList>
    </citation>
    <scope>NUCLEOTIDE SEQUENCE [LARGE SCALE GENOMIC DNA]</scope>
    <source>
        <strain evidence="3">DSM 16973</strain>
    </source>
</reference>
<dbReference type="STRING" id="862515.HMPREF0658_1250"/>
<organism evidence="3 4">
    <name type="scientific">Hoylesella marshii DSM 16973 = JCM 13450</name>
    <dbReference type="NCBI Taxonomy" id="862515"/>
    <lineage>
        <taxon>Bacteria</taxon>
        <taxon>Pseudomonadati</taxon>
        <taxon>Bacteroidota</taxon>
        <taxon>Bacteroidia</taxon>
        <taxon>Bacteroidales</taxon>
        <taxon>Prevotellaceae</taxon>
        <taxon>Hoylesella</taxon>
    </lineage>
</organism>
<feature type="chain" id="PRO_5003138325" description="Transglutaminase-like domain-containing protein" evidence="1">
    <location>
        <begin position="28"/>
        <end position="611"/>
    </location>
</feature>
<evidence type="ECO:0000313" key="3">
    <source>
        <dbReference type="EMBL" id="EFM01762.1"/>
    </source>
</evidence>
<protein>
    <recommendedName>
        <fullName evidence="2">Transglutaminase-like domain-containing protein</fullName>
    </recommendedName>
</protein>
<dbReference type="SUPFAM" id="SSF54001">
    <property type="entry name" value="Cysteine proteinases"/>
    <property type="match status" value="1"/>
</dbReference>
<dbReference type="Gene3D" id="2.60.120.1130">
    <property type="match status" value="1"/>
</dbReference>
<dbReference type="Proteomes" id="UP000004394">
    <property type="component" value="Unassembled WGS sequence"/>
</dbReference>
<dbReference type="InterPro" id="IPR002931">
    <property type="entry name" value="Transglutaminase-like"/>
</dbReference>
<name>E0NT23_9BACT</name>
<dbReference type="HOGENOM" id="CLU_027424_0_0_10"/>
<feature type="domain" description="Transglutaminase-like" evidence="2">
    <location>
        <begin position="245"/>
        <end position="321"/>
    </location>
</feature>
<dbReference type="RefSeq" id="WP_006949270.1">
    <property type="nucleotide sequence ID" value="NZ_BAJI01000003.1"/>
</dbReference>